<dbReference type="Pfam" id="PF22649">
    <property type="entry name" value="Cgl0159"/>
    <property type="match status" value="1"/>
</dbReference>
<sequence>MPEISAADFQRLRDIRATQPGLVKQTLDARRKRDLLADDGKLFIVAADHPARGALAVRDDESAMADRYDLLERLVTALGRPGVDGVLGTPDILEDLALLGALDGKVVVGSMNRGGLRGASFEMDDRYTAYSAKAIADAGFDFAKLLVRINLADGGTAPTLEATARAVTEAAEHRLPIMLEPFMSEWKHDKIVNDLTADAVITSMAIAAGLGESSAYSWLKIPVVDDMERVMAATTLPTLLLGGDPSSRPLETYAKWADALALPGVRGLVVGRTLLYPPDGDVASAVDVASGLVHPGAAPGATTDTTHENVSTTTLEGTNA</sequence>
<proteinExistence type="predicted"/>
<protein>
    <submittedName>
        <fullName evidence="3">DhnA family fructose-bisphosphate aldolase class Ia</fullName>
    </submittedName>
</protein>
<dbReference type="SUPFAM" id="SSF51569">
    <property type="entry name" value="Aldolase"/>
    <property type="match status" value="1"/>
</dbReference>
<comment type="caution">
    <text evidence="3">The sequence shown here is derived from an EMBL/GenBank/DDBJ whole genome shotgun (WGS) entry which is preliminary data.</text>
</comment>
<dbReference type="InterPro" id="IPR054574">
    <property type="entry name" value="Cgl0159_dom"/>
</dbReference>
<evidence type="ECO:0000256" key="1">
    <source>
        <dbReference type="SAM" id="MobiDB-lite"/>
    </source>
</evidence>
<accession>A0AAW3T9T8</accession>
<name>A0AAW3T9T8_9MICO</name>
<dbReference type="Gene3D" id="3.20.20.70">
    <property type="entry name" value="Aldolase class I"/>
    <property type="match status" value="1"/>
</dbReference>
<evidence type="ECO:0000259" key="2">
    <source>
        <dbReference type="Pfam" id="PF22649"/>
    </source>
</evidence>
<feature type="compositionally biased region" description="Polar residues" evidence="1">
    <location>
        <begin position="308"/>
        <end position="320"/>
    </location>
</feature>
<dbReference type="Proteomes" id="UP000590225">
    <property type="component" value="Unassembled WGS sequence"/>
</dbReference>
<dbReference type="InterPro" id="IPR013785">
    <property type="entry name" value="Aldolase_TIM"/>
</dbReference>
<organism evidence="3 4">
    <name type="scientific">Curtobacterium pusillum</name>
    <dbReference type="NCBI Taxonomy" id="69373"/>
    <lineage>
        <taxon>Bacteria</taxon>
        <taxon>Bacillati</taxon>
        <taxon>Actinomycetota</taxon>
        <taxon>Actinomycetes</taxon>
        <taxon>Micrococcales</taxon>
        <taxon>Microbacteriaceae</taxon>
        <taxon>Curtobacterium</taxon>
    </lineage>
</organism>
<feature type="domain" description="Cgl0159-like" evidence="2">
    <location>
        <begin position="40"/>
        <end position="289"/>
    </location>
</feature>
<reference evidence="3 4" key="1">
    <citation type="submission" date="2020-07" db="EMBL/GenBank/DDBJ databases">
        <title>Above-ground endophytic microbial communities from plants in different locations in the United States.</title>
        <authorList>
            <person name="Frank C."/>
        </authorList>
    </citation>
    <scope>NUCLEOTIDE SEQUENCE [LARGE SCALE GENOMIC DNA]</scope>
    <source>
        <strain evidence="3 4">WPL5_2</strain>
    </source>
</reference>
<dbReference type="EMBL" id="JACGXP010000006">
    <property type="protein sequence ID" value="MBA8991903.1"/>
    <property type="molecule type" value="Genomic_DNA"/>
</dbReference>
<evidence type="ECO:0000313" key="4">
    <source>
        <dbReference type="Proteomes" id="UP000590225"/>
    </source>
</evidence>
<feature type="region of interest" description="Disordered" evidence="1">
    <location>
        <begin position="297"/>
        <end position="320"/>
    </location>
</feature>
<dbReference type="RefSeq" id="WP_246328653.1">
    <property type="nucleotide sequence ID" value="NZ_BAAAWQ010000001.1"/>
</dbReference>
<gene>
    <name evidence="3" type="ORF">FHW23_003190</name>
</gene>
<dbReference type="AlphaFoldDB" id="A0AAW3T9T8"/>
<evidence type="ECO:0000313" key="3">
    <source>
        <dbReference type="EMBL" id="MBA8991903.1"/>
    </source>
</evidence>